<evidence type="ECO:0000313" key="3">
    <source>
        <dbReference type="Proteomes" id="UP000663419"/>
    </source>
</evidence>
<reference evidence="2" key="1">
    <citation type="submission" date="2021-01" db="EMBL/GenBank/DDBJ databases">
        <title>Chromosome-level genome assembly of a human fungal pathogen reveals clustering of transcriptionally co-regulated genes.</title>
        <authorList>
            <person name="Voorhies M."/>
            <person name="Cohen S."/>
            <person name="Shea T.P."/>
            <person name="Petrus S."/>
            <person name="Munoz J.F."/>
            <person name="Poplawski S."/>
            <person name="Goldman W.E."/>
            <person name="Michael T."/>
            <person name="Cuomo C.A."/>
            <person name="Sil A."/>
            <person name="Beyhan S."/>
        </authorList>
    </citation>
    <scope>NUCLEOTIDE SEQUENCE</scope>
    <source>
        <strain evidence="2">H88</strain>
    </source>
</reference>
<evidence type="ECO:0000256" key="1">
    <source>
        <dbReference type="SAM" id="MobiDB-lite"/>
    </source>
</evidence>
<feature type="region of interest" description="Disordered" evidence="1">
    <location>
        <begin position="1"/>
        <end position="23"/>
    </location>
</feature>
<dbReference type="Proteomes" id="UP000663419">
    <property type="component" value="Chromosome 4"/>
</dbReference>
<gene>
    <name evidence="2" type="ORF">I7I53_03242</name>
</gene>
<dbReference type="EMBL" id="CP069105">
    <property type="protein sequence ID" value="QSS55380.1"/>
    <property type="molecule type" value="Genomic_DNA"/>
</dbReference>
<protein>
    <submittedName>
        <fullName evidence="2">Uncharacterized protein</fullName>
    </submittedName>
</protein>
<evidence type="ECO:0000313" key="2">
    <source>
        <dbReference type="EMBL" id="QSS55380.1"/>
    </source>
</evidence>
<proteinExistence type="predicted"/>
<organism evidence="2 3">
    <name type="scientific">Ajellomyces capsulatus (strain H88)</name>
    <name type="common">Darling's disease fungus</name>
    <name type="synonym">Histoplasma capsulatum</name>
    <dbReference type="NCBI Taxonomy" id="544711"/>
    <lineage>
        <taxon>Eukaryota</taxon>
        <taxon>Fungi</taxon>
        <taxon>Dikarya</taxon>
        <taxon>Ascomycota</taxon>
        <taxon>Pezizomycotina</taxon>
        <taxon>Eurotiomycetes</taxon>
        <taxon>Eurotiomycetidae</taxon>
        <taxon>Onygenales</taxon>
        <taxon>Ajellomycetaceae</taxon>
        <taxon>Histoplasma</taxon>
    </lineage>
</organism>
<dbReference type="AlphaFoldDB" id="A0A8A1LPQ5"/>
<sequence>MFQGLRSENETQKIQRNQKRGFRRKTANWEVEKLCVRNSHRQKEKGENCAVDDWLCSNLHCRSSSSLIHHVCFTIDCTICCIIQWKIGRSREIVTILTRRTYSRGTRSGA</sequence>
<dbReference type="VEuPathDB" id="FungiDB:I7I53_03242"/>
<name>A0A8A1LPQ5_AJEC8</name>
<accession>A0A8A1LPQ5</accession>